<proteinExistence type="predicted"/>
<organism evidence="1 2">
    <name type="scientific">Shewanella piezotolerans (strain WP3 / JCM 13877)</name>
    <dbReference type="NCBI Taxonomy" id="225849"/>
    <lineage>
        <taxon>Bacteria</taxon>
        <taxon>Pseudomonadati</taxon>
        <taxon>Pseudomonadota</taxon>
        <taxon>Gammaproteobacteria</taxon>
        <taxon>Alteromonadales</taxon>
        <taxon>Shewanellaceae</taxon>
        <taxon>Shewanella</taxon>
    </lineage>
</organism>
<gene>
    <name evidence="1" type="ordered locus">swp_1275</name>
</gene>
<reference evidence="1 2" key="1">
    <citation type="journal article" date="2008" name="PLoS ONE">
        <title>Environmental adaptation: genomic analysis of the piezotolerant and psychrotolerant deep-sea iron reducing bacterium Shewanella piezotolerans WP3.</title>
        <authorList>
            <person name="Wang F."/>
            <person name="Wang J."/>
            <person name="Jian H."/>
            <person name="Zhang B."/>
            <person name="Li S."/>
            <person name="Wang F."/>
            <person name="Zeng X."/>
            <person name="Gao L."/>
            <person name="Bartlett D.H."/>
            <person name="Yu J."/>
            <person name="Hu S."/>
            <person name="Xiao X."/>
        </authorList>
    </citation>
    <scope>NUCLEOTIDE SEQUENCE [LARGE SCALE GENOMIC DNA]</scope>
    <source>
        <strain evidence="2">WP3 / JCM 13877</strain>
    </source>
</reference>
<dbReference type="KEGG" id="swp:swp_1275"/>
<accession>B8CJH0</accession>
<dbReference type="AlphaFoldDB" id="B8CJH0"/>
<sequence>MASVSAQATDFTLGLNDDTLLTDIQVDLNKDVNASVEYIYSDNGGQMLSGAMHIAHDAGAHHIEIGAKFSQLWSKNSQNGNVVGIGGRYALHLGSNVSVHGSGYYSPSVLSFGDVDGSWQVDGKVQYQLNPSLALFVGYRNIRFQYDDAANTTFDSGFYLGGRATF</sequence>
<dbReference type="STRING" id="225849.swp_1275"/>
<dbReference type="eggNOG" id="ENOG5033CRE">
    <property type="taxonomic scope" value="Bacteria"/>
</dbReference>
<keyword evidence="2" id="KW-1185">Reference proteome</keyword>
<evidence type="ECO:0000313" key="2">
    <source>
        <dbReference type="Proteomes" id="UP000000753"/>
    </source>
</evidence>
<dbReference type="Proteomes" id="UP000000753">
    <property type="component" value="Chromosome"/>
</dbReference>
<evidence type="ECO:0008006" key="3">
    <source>
        <dbReference type="Google" id="ProtNLM"/>
    </source>
</evidence>
<protein>
    <recommendedName>
        <fullName evidence="3">YfaZ</fullName>
    </recommendedName>
</protein>
<dbReference type="InterPro" id="IPR009998">
    <property type="entry name" value="YfaZ"/>
</dbReference>
<evidence type="ECO:0000313" key="1">
    <source>
        <dbReference type="EMBL" id="ACJ28067.1"/>
    </source>
</evidence>
<name>B8CJH0_SHEPW</name>
<dbReference type="EMBL" id="CP000472">
    <property type="protein sequence ID" value="ACJ28067.1"/>
    <property type="molecule type" value="Genomic_DNA"/>
</dbReference>
<dbReference type="HOGENOM" id="CLU_1502480_0_0_6"/>
<dbReference type="Pfam" id="PF07437">
    <property type="entry name" value="YfaZ"/>
    <property type="match status" value="1"/>
</dbReference>